<keyword evidence="2" id="KW-1185">Reference proteome</keyword>
<dbReference type="AlphaFoldDB" id="A0A6G1QYQ5"/>
<reference evidence="1 2" key="1">
    <citation type="submission" date="2019-02" db="EMBL/GenBank/DDBJ databases">
        <title>Opniocepnalus argus genome.</title>
        <authorList>
            <person name="Zhou C."/>
            <person name="Xiao S."/>
        </authorList>
    </citation>
    <scope>NUCLEOTIDE SEQUENCE [LARGE SCALE GENOMIC DNA]</scope>
    <source>
        <strain evidence="1">OARG1902GOOAL</strain>
        <tissue evidence="1">Muscle</tissue>
    </source>
</reference>
<evidence type="ECO:0000313" key="2">
    <source>
        <dbReference type="Proteomes" id="UP000503349"/>
    </source>
</evidence>
<dbReference type="Proteomes" id="UP000503349">
    <property type="component" value="Chromosome 1"/>
</dbReference>
<evidence type="ECO:0000313" key="1">
    <source>
        <dbReference type="EMBL" id="KAF3707831.1"/>
    </source>
</evidence>
<name>A0A6G1QYQ5_CHAAH</name>
<reference evidence="2" key="2">
    <citation type="submission" date="2019-02" db="EMBL/GenBank/DDBJ databases">
        <title>Opniocepnalus argus Var Kimnra genome.</title>
        <authorList>
            <person name="Zhou C."/>
            <person name="Xiao S."/>
        </authorList>
    </citation>
    <scope>NUCLEOTIDE SEQUENCE [LARGE SCALE GENOMIC DNA]</scope>
</reference>
<sequence length="63" mass="7021">MKGFYFERVFPVCEGVCLCVSPLCMLREKNSGKVCGHSSEADYMTSCSCVRYHDNDCCPLPAC</sequence>
<accession>A0A6G1QYQ5</accession>
<protein>
    <submittedName>
        <fullName evidence="1">Uncharacterized protein</fullName>
    </submittedName>
</protein>
<organism evidence="1 2">
    <name type="scientific">Channa argus</name>
    <name type="common">Northern snakehead</name>
    <name type="synonym">Ophicephalus argus</name>
    <dbReference type="NCBI Taxonomy" id="215402"/>
    <lineage>
        <taxon>Eukaryota</taxon>
        <taxon>Metazoa</taxon>
        <taxon>Chordata</taxon>
        <taxon>Craniata</taxon>
        <taxon>Vertebrata</taxon>
        <taxon>Euteleostomi</taxon>
        <taxon>Actinopterygii</taxon>
        <taxon>Neopterygii</taxon>
        <taxon>Teleostei</taxon>
        <taxon>Neoteleostei</taxon>
        <taxon>Acanthomorphata</taxon>
        <taxon>Anabantaria</taxon>
        <taxon>Anabantiformes</taxon>
        <taxon>Channoidei</taxon>
        <taxon>Channidae</taxon>
        <taxon>Channa</taxon>
    </lineage>
</organism>
<gene>
    <name evidence="1" type="ORF">EXN66_Car001004</name>
</gene>
<dbReference type="EMBL" id="CM015712">
    <property type="protein sequence ID" value="KAF3707831.1"/>
    <property type="molecule type" value="Genomic_DNA"/>
</dbReference>
<proteinExistence type="predicted"/>